<evidence type="ECO:0000313" key="2">
    <source>
        <dbReference type="Proteomes" id="UP000184315"/>
    </source>
</evidence>
<keyword evidence="2" id="KW-1185">Reference proteome</keyword>
<reference evidence="2" key="1">
    <citation type="submission" date="2015-10" db="EMBL/GenBank/DDBJ databases">
        <authorList>
            <person name="Regsiter A."/>
            <person name="william w."/>
        </authorList>
    </citation>
    <scope>NUCLEOTIDE SEQUENCE [LARGE SCALE GENOMIC DNA]</scope>
</reference>
<sequence>MQSQEPEVRSQEAEGYGVWGMGCEVSDIGFWVSGLGFQMELISPVPLVS</sequence>
<dbReference type="EMBL" id="CZDF01000156">
    <property type="protein sequence ID" value="CUR33042.1"/>
    <property type="molecule type" value="Genomic_DNA"/>
</dbReference>
<protein>
    <submittedName>
        <fullName evidence="1">Uncharacterized protein</fullName>
    </submittedName>
</protein>
<organism evidence="1 2">
    <name type="scientific">Planktothrix tepida PCC 9214</name>
    <dbReference type="NCBI Taxonomy" id="671072"/>
    <lineage>
        <taxon>Bacteria</taxon>
        <taxon>Bacillati</taxon>
        <taxon>Cyanobacteriota</taxon>
        <taxon>Cyanophyceae</taxon>
        <taxon>Oscillatoriophycideae</taxon>
        <taxon>Oscillatoriales</taxon>
        <taxon>Microcoleaceae</taxon>
        <taxon>Planktothrix</taxon>
    </lineage>
</organism>
<evidence type="ECO:0000313" key="1">
    <source>
        <dbReference type="EMBL" id="CUR33042.1"/>
    </source>
</evidence>
<dbReference type="AlphaFoldDB" id="A0A1J1LM10"/>
<dbReference type="Proteomes" id="UP000184315">
    <property type="component" value="Unassembled WGS sequence"/>
</dbReference>
<accession>A0A1J1LM10</accession>
<proteinExistence type="predicted"/>
<name>A0A1J1LM10_9CYAN</name>
<gene>
    <name evidence="1" type="ORF">PL9214500289</name>
</gene>